<dbReference type="InterPro" id="IPR012912">
    <property type="entry name" value="Plasmid_pRiA4b_Orf3-like"/>
</dbReference>
<protein>
    <submittedName>
        <fullName evidence="3">Uncharacterized protein LOC102805767</fullName>
    </submittedName>
</protein>
<evidence type="ECO:0000313" key="3">
    <source>
        <dbReference type="RefSeq" id="XP_006817574.1"/>
    </source>
</evidence>
<feature type="domain" description="Plasmid pRiA4b Orf3-like" evidence="1">
    <location>
        <begin position="2"/>
        <end position="125"/>
    </location>
</feature>
<sequence length="242" mass="27211">GISLHTLHKILLHIVGWNTQQYDYHSYCFVDQSDGAVFGPNKSTAVDSMLVFCNGYKFFDDKKLQLGLLLQKEGDRLLYIYDLGDQWEHLITVETILSEEVSTGACLVINGALHCPPEDSLGCWEASGNPSYQGLMDLLPRQKKWRGPFDSSVSLRAKILLKEGGMANNVTDGMLDPFKFEIEDVKDKLKKCITQSIRDMSGSKRTKNHGVAMCCNCGNPHNLHLCSGMLFNMYLLLTYIHL</sequence>
<gene>
    <name evidence="3" type="primary">LOC102805767</name>
</gene>
<evidence type="ECO:0000259" key="1">
    <source>
        <dbReference type="Pfam" id="PF07929"/>
    </source>
</evidence>
<feature type="non-terminal residue" evidence="3">
    <location>
        <position position="1"/>
    </location>
</feature>
<dbReference type="PANTHER" id="PTHR41878">
    <property type="entry name" value="LEXA REPRESSOR-RELATED"/>
    <property type="match status" value="1"/>
</dbReference>
<dbReference type="SUPFAM" id="SSF159941">
    <property type="entry name" value="MM3350-like"/>
    <property type="match status" value="1"/>
</dbReference>
<dbReference type="GeneID" id="102805767"/>
<dbReference type="RefSeq" id="XP_006817574.1">
    <property type="nucleotide sequence ID" value="XM_006817511.1"/>
</dbReference>
<keyword evidence="2" id="KW-1185">Reference proteome</keyword>
<dbReference type="Proteomes" id="UP000694865">
    <property type="component" value="Unplaced"/>
</dbReference>
<dbReference type="Pfam" id="PF07929">
    <property type="entry name" value="PRiA4_ORF3"/>
    <property type="match status" value="1"/>
</dbReference>
<name>A0ABM0MC33_SACKO</name>
<dbReference type="InterPro" id="IPR024047">
    <property type="entry name" value="MM3350-like_sf"/>
</dbReference>
<dbReference type="Gene3D" id="3.10.290.30">
    <property type="entry name" value="MM3350-like"/>
    <property type="match status" value="1"/>
</dbReference>
<dbReference type="PANTHER" id="PTHR41878:SF1">
    <property type="entry name" value="TNPR PROTEIN"/>
    <property type="match status" value="1"/>
</dbReference>
<reference evidence="3" key="1">
    <citation type="submission" date="2025-08" db="UniProtKB">
        <authorList>
            <consortium name="RefSeq"/>
        </authorList>
    </citation>
    <scope>IDENTIFICATION</scope>
    <source>
        <tissue evidence="3">Testes</tissue>
    </source>
</reference>
<proteinExistence type="predicted"/>
<organism evidence="2 3">
    <name type="scientific">Saccoglossus kowalevskii</name>
    <name type="common">Acorn worm</name>
    <dbReference type="NCBI Taxonomy" id="10224"/>
    <lineage>
        <taxon>Eukaryota</taxon>
        <taxon>Metazoa</taxon>
        <taxon>Hemichordata</taxon>
        <taxon>Enteropneusta</taxon>
        <taxon>Harrimaniidae</taxon>
        <taxon>Saccoglossus</taxon>
    </lineage>
</organism>
<accession>A0ABM0MC33</accession>
<evidence type="ECO:0000313" key="2">
    <source>
        <dbReference type="Proteomes" id="UP000694865"/>
    </source>
</evidence>